<reference evidence="2" key="1">
    <citation type="submission" date="2025-08" db="UniProtKB">
        <authorList>
            <consortium name="RefSeq"/>
        </authorList>
    </citation>
    <scope>IDENTIFICATION</scope>
    <source>
        <tissue evidence="2">Leaves</tissue>
    </source>
</reference>
<evidence type="ECO:0000313" key="2">
    <source>
        <dbReference type="RefSeq" id="XP_018815000.1"/>
    </source>
</evidence>
<dbReference type="PANTHER" id="PTHR11439:SF497">
    <property type="entry name" value="CYSTEINE-RICH RLK (RECEPTOR-LIKE PROTEIN KINASE) 8"/>
    <property type="match status" value="1"/>
</dbReference>
<dbReference type="Proteomes" id="UP000235220">
    <property type="component" value="Chromosome 15"/>
</dbReference>
<dbReference type="AlphaFoldDB" id="A0A2I4E6J1"/>
<dbReference type="KEGG" id="jre:108986737"/>
<dbReference type="OrthoDB" id="1306039at2759"/>
<dbReference type="RefSeq" id="XP_018815000.1">
    <property type="nucleotide sequence ID" value="XM_018959455.1"/>
</dbReference>
<proteinExistence type="predicted"/>
<organism evidence="1 2">
    <name type="scientific">Juglans regia</name>
    <name type="common">English walnut</name>
    <dbReference type="NCBI Taxonomy" id="51240"/>
    <lineage>
        <taxon>Eukaryota</taxon>
        <taxon>Viridiplantae</taxon>
        <taxon>Streptophyta</taxon>
        <taxon>Embryophyta</taxon>
        <taxon>Tracheophyta</taxon>
        <taxon>Spermatophyta</taxon>
        <taxon>Magnoliopsida</taxon>
        <taxon>eudicotyledons</taxon>
        <taxon>Gunneridae</taxon>
        <taxon>Pentapetalae</taxon>
        <taxon>rosids</taxon>
        <taxon>fabids</taxon>
        <taxon>Fagales</taxon>
        <taxon>Juglandaceae</taxon>
        <taxon>Juglans</taxon>
    </lineage>
</organism>
<gene>
    <name evidence="2" type="primary">LOC108986737</name>
</gene>
<name>A0A2I4E6J1_JUGRE</name>
<keyword evidence="1" id="KW-1185">Reference proteome</keyword>
<sequence length="109" mass="12162">MELHVKLHKEESDLLANPNLYRKLVGSLVYLTLTRLDISVAVQRALLLVLLLITTPIGPVVRIHVVPSLVGVFLGDALISWKSKKQDRVSKSSTESEYRAMSLARSEII</sequence>
<protein>
    <submittedName>
        <fullName evidence="2">Uncharacterized mitochondrial protein AtMg00810-like</fullName>
    </submittedName>
</protein>
<dbReference type="GeneID" id="108986737"/>
<accession>A0A2I4E6J1</accession>
<dbReference type="Gramene" id="Jr15_07080_p1">
    <property type="protein sequence ID" value="cds.Jr15_07080_p1"/>
    <property type="gene ID" value="Jr15_07080"/>
</dbReference>
<evidence type="ECO:0000313" key="1">
    <source>
        <dbReference type="Proteomes" id="UP000235220"/>
    </source>
</evidence>
<dbReference type="PANTHER" id="PTHR11439">
    <property type="entry name" value="GAG-POL-RELATED RETROTRANSPOSON"/>
    <property type="match status" value="1"/>
</dbReference>